<evidence type="ECO:0000313" key="3">
    <source>
        <dbReference type="Proteomes" id="UP001056201"/>
    </source>
</evidence>
<feature type="region of interest" description="Disordered" evidence="1">
    <location>
        <begin position="141"/>
        <end position="164"/>
    </location>
</feature>
<dbReference type="Proteomes" id="UP001056201">
    <property type="component" value="Chromosome 1"/>
</dbReference>
<sequence length="164" mass="17358">MRTMLPGEIKDQGAAQGGLVAAKTRGAAARARWIEEGLVVPGPQLGQAWGIPQETLATATASSEVISITIDGSEYVPKALLSLDRFTAGAICRALRQLQDIEKLMFWLRDHGALGGRSVAAALEAGTPTAKVTALAEAWARERTGADSPDDDVMVEPPKRRPSL</sequence>
<organism evidence="2 3">
    <name type="scientific">Aquincola tertiaricarbonis</name>
    <dbReference type="NCBI Taxonomy" id="391953"/>
    <lineage>
        <taxon>Bacteria</taxon>
        <taxon>Pseudomonadati</taxon>
        <taxon>Pseudomonadota</taxon>
        <taxon>Betaproteobacteria</taxon>
        <taxon>Burkholderiales</taxon>
        <taxon>Sphaerotilaceae</taxon>
        <taxon>Aquincola</taxon>
    </lineage>
</organism>
<evidence type="ECO:0000256" key="1">
    <source>
        <dbReference type="SAM" id="MobiDB-lite"/>
    </source>
</evidence>
<dbReference type="RefSeq" id="WP_250195929.1">
    <property type="nucleotide sequence ID" value="NZ_CP097635.1"/>
</dbReference>
<proteinExistence type="predicted"/>
<evidence type="ECO:0000313" key="2">
    <source>
        <dbReference type="EMBL" id="URI07696.1"/>
    </source>
</evidence>
<dbReference type="EMBL" id="CP097635">
    <property type="protein sequence ID" value="URI07696.1"/>
    <property type="molecule type" value="Genomic_DNA"/>
</dbReference>
<gene>
    <name evidence="2" type="ORF">MW290_03510</name>
</gene>
<name>A0ABY4S2M3_AQUTE</name>
<keyword evidence="3" id="KW-1185">Reference proteome</keyword>
<accession>A0ABY4S2M3</accession>
<protein>
    <submittedName>
        <fullName evidence="2">Uncharacterized protein</fullName>
    </submittedName>
</protein>
<reference evidence="2" key="1">
    <citation type="submission" date="2022-05" db="EMBL/GenBank/DDBJ databases">
        <title>An RpoN-dependent PEP-CTERM gene is involved in floc formation of an Aquincola tertiaricarbonis strain.</title>
        <authorList>
            <person name="Qiu D."/>
            <person name="Xia M."/>
        </authorList>
    </citation>
    <scope>NUCLEOTIDE SEQUENCE</scope>
    <source>
        <strain evidence="2">RN12</strain>
    </source>
</reference>